<comment type="caution">
    <text evidence="2">The sequence shown here is derived from an EMBL/GenBank/DDBJ whole genome shotgun (WGS) entry which is preliminary data.</text>
</comment>
<proteinExistence type="predicted"/>
<accession>A0A1Y2AQE6</accession>
<dbReference type="InParanoid" id="A0A1Y2AQE6"/>
<feature type="region of interest" description="Disordered" evidence="1">
    <location>
        <begin position="63"/>
        <end position="99"/>
    </location>
</feature>
<dbReference type="Proteomes" id="UP000193986">
    <property type="component" value="Unassembled WGS sequence"/>
</dbReference>
<feature type="region of interest" description="Disordered" evidence="1">
    <location>
        <begin position="107"/>
        <end position="126"/>
    </location>
</feature>
<protein>
    <submittedName>
        <fullName evidence="2">Uncharacterized protein</fullName>
    </submittedName>
</protein>
<organism evidence="2 3">
    <name type="scientific">Naematelia encephala</name>
    <dbReference type="NCBI Taxonomy" id="71784"/>
    <lineage>
        <taxon>Eukaryota</taxon>
        <taxon>Fungi</taxon>
        <taxon>Dikarya</taxon>
        <taxon>Basidiomycota</taxon>
        <taxon>Agaricomycotina</taxon>
        <taxon>Tremellomycetes</taxon>
        <taxon>Tremellales</taxon>
        <taxon>Naemateliaceae</taxon>
        <taxon>Naematelia</taxon>
    </lineage>
</organism>
<gene>
    <name evidence="2" type="ORF">BCR39DRAFT_472088</name>
</gene>
<evidence type="ECO:0000313" key="2">
    <source>
        <dbReference type="EMBL" id="ORY24706.1"/>
    </source>
</evidence>
<evidence type="ECO:0000256" key="1">
    <source>
        <dbReference type="SAM" id="MobiDB-lite"/>
    </source>
</evidence>
<sequence length="150" mass="16075">DTASSVPSDGRPTTPSKALHVARSSPPPAQADHLTLAIKAERILGLTPGTLAHAKACLEHARDEVRRTAEPASPSTSAEGAGGMRGRLDRAKKSMSVALTSNNWSTGVVVGAGGQEEEEKRERRRRAADGVIYWQRQVANLEMEEARAKR</sequence>
<evidence type="ECO:0000313" key="3">
    <source>
        <dbReference type="Proteomes" id="UP000193986"/>
    </source>
</evidence>
<keyword evidence="3" id="KW-1185">Reference proteome</keyword>
<feature type="region of interest" description="Disordered" evidence="1">
    <location>
        <begin position="1"/>
        <end position="29"/>
    </location>
</feature>
<dbReference type="OrthoDB" id="2564921at2759"/>
<reference evidence="2 3" key="1">
    <citation type="submission" date="2016-07" db="EMBL/GenBank/DDBJ databases">
        <title>Pervasive Adenine N6-methylation of Active Genes in Fungi.</title>
        <authorList>
            <consortium name="DOE Joint Genome Institute"/>
            <person name="Mondo S.J."/>
            <person name="Dannebaum R.O."/>
            <person name="Kuo R.C."/>
            <person name="Labutti K."/>
            <person name="Haridas S."/>
            <person name="Kuo A."/>
            <person name="Salamov A."/>
            <person name="Ahrendt S.R."/>
            <person name="Lipzen A."/>
            <person name="Sullivan W."/>
            <person name="Andreopoulos W.B."/>
            <person name="Clum A."/>
            <person name="Lindquist E."/>
            <person name="Daum C."/>
            <person name="Ramamoorthy G.K."/>
            <person name="Gryganskyi A."/>
            <person name="Culley D."/>
            <person name="Magnuson J.K."/>
            <person name="James T.Y."/>
            <person name="O'Malley M.A."/>
            <person name="Stajich J.E."/>
            <person name="Spatafora J.W."/>
            <person name="Visel A."/>
            <person name="Grigoriev I.V."/>
        </authorList>
    </citation>
    <scope>NUCLEOTIDE SEQUENCE [LARGE SCALE GENOMIC DNA]</scope>
    <source>
        <strain evidence="2 3">68-887.2</strain>
    </source>
</reference>
<feature type="compositionally biased region" description="Polar residues" evidence="1">
    <location>
        <begin position="1"/>
        <end position="16"/>
    </location>
</feature>
<dbReference type="EMBL" id="MCFC01000065">
    <property type="protein sequence ID" value="ORY24706.1"/>
    <property type="molecule type" value="Genomic_DNA"/>
</dbReference>
<dbReference type="AlphaFoldDB" id="A0A1Y2AQE6"/>
<name>A0A1Y2AQE6_9TREE</name>
<feature type="non-terminal residue" evidence="2">
    <location>
        <position position="1"/>
    </location>
</feature>